<sequence length="376" mass="39675">MWPASCGHWDGATRTYCGWPSAVRTYLQGPRCLLHTPAALAGRPDPPSKSPPEETDNMPDPALLAAARAAAERGWHVFPLRPGTKWPAAPNHDAAACDGRDPRCRRAERHVTWADRATGDPDRIARAWSARPYNVGIACGPSGLVVIDLDGMKPGREIPAEWAGSEARCGEDVLRRLADQAGRPFPDDTYTVRTASGGLHLYFEHPAGTQLRNTTGARGGGLGWLIDTRAHGGLVAAAGSRVGPGRYTVVNDRTPAALPGWLAGRLAPRPLPPQQPVAVPVRGGRAGAYLAKAQQASLDLIAEAGRRNDQTLNTTLFNASISLGQLVAGGALDAVATEDMLVAAAVAYGHPEGAARRTVRSGFRAGAQRPRVLPAA</sequence>
<dbReference type="InterPro" id="IPR051620">
    <property type="entry name" value="ORF904-like_C"/>
</dbReference>
<evidence type="ECO:0000256" key="1">
    <source>
        <dbReference type="ARBA" id="ARBA00022801"/>
    </source>
</evidence>
<keyword evidence="1" id="KW-0378">Hydrolase</keyword>
<dbReference type="RefSeq" id="WP_306834801.1">
    <property type="nucleotide sequence ID" value="NZ_JAUSRA010000001.1"/>
</dbReference>
<feature type="region of interest" description="Disordered" evidence="2">
    <location>
        <begin position="37"/>
        <end position="59"/>
    </location>
</feature>
<dbReference type="InterPro" id="IPR015330">
    <property type="entry name" value="DNA_primase/pol_bifunc_N"/>
</dbReference>
<organism evidence="4 5">
    <name type="scientific">Catenuloplanes nepalensis</name>
    <dbReference type="NCBI Taxonomy" id="587533"/>
    <lineage>
        <taxon>Bacteria</taxon>
        <taxon>Bacillati</taxon>
        <taxon>Actinomycetota</taxon>
        <taxon>Actinomycetes</taxon>
        <taxon>Micromonosporales</taxon>
        <taxon>Micromonosporaceae</taxon>
        <taxon>Catenuloplanes</taxon>
    </lineage>
</organism>
<dbReference type="SUPFAM" id="SSF56747">
    <property type="entry name" value="Prim-pol domain"/>
    <property type="match status" value="1"/>
</dbReference>
<dbReference type="Pfam" id="PF09250">
    <property type="entry name" value="Prim-Pol"/>
    <property type="match status" value="1"/>
</dbReference>
<dbReference type="Proteomes" id="UP001240984">
    <property type="component" value="Unassembled WGS sequence"/>
</dbReference>
<evidence type="ECO:0000313" key="4">
    <source>
        <dbReference type="EMBL" id="MDP9797447.1"/>
    </source>
</evidence>
<proteinExistence type="predicted"/>
<feature type="domain" description="DNA primase/polymerase bifunctional N-terminal" evidence="3">
    <location>
        <begin position="67"/>
        <end position="262"/>
    </location>
</feature>
<dbReference type="SMART" id="SM00943">
    <property type="entry name" value="Prim-Pol"/>
    <property type="match status" value="1"/>
</dbReference>
<evidence type="ECO:0000256" key="2">
    <source>
        <dbReference type="SAM" id="MobiDB-lite"/>
    </source>
</evidence>
<keyword evidence="5" id="KW-1185">Reference proteome</keyword>
<protein>
    <recommendedName>
        <fullName evidence="3">DNA primase/polymerase bifunctional N-terminal domain-containing protein</fullName>
    </recommendedName>
</protein>
<accession>A0ABT9N176</accession>
<evidence type="ECO:0000313" key="5">
    <source>
        <dbReference type="Proteomes" id="UP001240984"/>
    </source>
</evidence>
<comment type="caution">
    <text evidence="4">The sequence shown here is derived from an EMBL/GenBank/DDBJ whole genome shotgun (WGS) entry which is preliminary data.</text>
</comment>
<dbReference type="PANTHER" id="PTHR35372">
    <property type="entry name" value="ATP BINDING PROTEIN-RELATED"/>
    <property type="match status" value="1"/>
</dbReference>
<name>A0ABT9N176_9ACTN</name>
<evidence type="ECO:0000259" key="3">
    <source>
        <dbReference type="SMART" id="SM00943"/>
    </source>
</evidence>
<dbReference type="PANTHER" id="PTHR35372:SF2">
    <property type="entry name" value="SF3 HELICASE DOMAIN-CONTAINING PROTEIN"/>
    <property type="match status" value="1"/>
</dbReference>
<dbReference type="EMBL" id="JAUSRA010000001">
    <property type="protein sequence ID" value="MDP9797447.1"/>
    <property type="molecule type" value="Genomic_DNA"/>
</dbReference>
<dbReference type="CDD" id="cd04859">
    <property type="entry name" value="Prim_Pol"/>
    <property type="match status" value="1"/>
</dbReference>
<gene>
    <name evidence="4" type="ORF">J2S43_005959</name>
</gene>
<reference evidence="4 5" key="1">
    <citation type="submission" date="2023-07" db="EMBL/GenBank/DDBJ databases">
        <title>Sequencing the genomes of 1000 actinobacteria strains.</title>
        <authorList>
            <person name="Klenk H.-P."/>
        </authorList>
    </citation>
    <scope>NUCLEOTIDE SEQUENCE [LARGE SCALE GENOMIC DNA]</scope>
    <source>
        <strain evidence="4 5">DSM 44710</strain>
    </source>
</reference>